<dbReference type="PANTHER" id="PTHR38595:SF1">
    <property type="entry name" value="TYPE VI SECRETION SYSTEM COMPONENT TSSE1"/>
    <property type="match status" value="1"/>
</dbReference>
<dbReference type="OrthoDB" id="119583at2"/>
<gene>
    <name evidence="2" type="ORF">N825_22495</name>
</gene>
<evidence type="ECO:0000313" key="2">
    <source>
        <dbReference type="EMBL" id="EWY36526.1"/>
    </source>
</evidence>
<dbReference type="RefSeq" id="WP_037460490.1">
    <property type="nucleotide sequence ID" value="NZ_AVFL01000041.1"/>
</dbReference>
<feature type="domain" description="IraD/Gp25-like" evidence="1">
    <location>
        <begin position="37"/>
        <end position="137"/>
    </location>
</feature>
<dbReference type="EMBL" id="AVFL01000041">
    <property type="protein sequence ID" value="EWY36526.1"/>
    <property type="molecule type" value="Genomic_DNA"/>
</dbReference>
<name>W9GV37_9PROT</name>
<evidence type="ECO:0000313" key="3">
    <source>
        <dbReference type="Proteomes" id="UP000019486"/>
    </source>
</evidence>
<reference evidence="2 3" key="1">
    <citation type="submission" date="2013-08" db="EMBL/GenBank/DDBJ databases">
        <title>The genome sequence of Skermanella stibiiresistens.</title>
        <authorList>
            <person name="Zhu W."/>
            <person name="Wang G."/>
        </authorList>
    </citation>
    <scope>NUCLEOTIDE SEQUENCE [LARGE SCALE GENOMIC DNA]</scope>
    <source>
        <strain evidence="2 3">SB22</strain>
    </source>
</reference>
<dbReference type="AlphaFoldDB" id="W9GV37"/>
<dbReference type="Pfam" id="PF04965">
    <property type="entry name" value="GPW_gp25"/>
    <property type="match status" value="1"/>
</dbReference>
<dbReference type="STRING" id="1385369.N825_22495"/>
<organism evidence="2 3">
    <name type="scientific">Skermanella stibiiresistens SB22</name>
    <dbReference type="NCBI Taxonomy" id="1385369"/>
    <lineage>
        <taxon>Bacteria</taxon>
        <taxon>Pseudomonadati</taxon>
        <taxon>Pseudomonadota</taxon>
        <taxon>Alphaproteobacteria</taxon>
        <taxon>Rhodospirillales</taxon>
        <taxon>Azospirillaceae</taxon>
        <taxon>Skermanella</taxon>
    </lineage>
</organism>
<evidence type="ECO:0000259" key="1">
    <source>
        <dbReference type="Pfam" id="PF04965"/>
    </source>
</evidence>
<keyword evidence="3" id="KW-1185">Reference proteome</keyword>
<accession>W9GV37</accession>
<protein>
    <recommendedName>
        <fullName evidence="1">IraD/Gp25-like domain-containing protein</fullName>
    </recommendedName>
</protein>
<dbReference type="InterPro" id="IPR053176">
    <property type="entry name" value="T6SS_TssE1-like"/>
</dbReference>
<proteinExistence type="predicted"/>
<dbReference type="PANTHER" id="PTHR38595">
    <property type="entry name" value="CYTOPLASMIC PROTEIN-RELATED"/>
    <property type="match status" value="1"/>
</dbReference>
<comment type="caution">
    <text evidence="2">The sequence shown here is derived from an EMBL/GenBank/DDBJ whole genome shotgun (WGS) entry which is preliminary data.</text>
</comment>
<dbReference type="NCBIfam" id="TIGR03357">
    <property type="entry name" value="VI_zyme"/>
    <property type="match status" value="1"/>
</dbReference>
<dbReference type="SUPFAM" id="SSF160719">
    <property type="entry name" value="gpW/gp25-like"/>
    <property type="match status" value="1"/>
</dbReference>
<dbReference type="Proteomes" id="UP000019486">
    <property type="component" value="Unassembled WGS sequence"/>
</dbReference>
<dbReference type="PATRIC" id="fig|1385369.3.peg.6445"/>
<sequence>MPKASYRDLVQPSLLDRLTDGGEGVSEDGGRTFSLSQLRVVILRDVSWLLNATPLGSSVDLTAYPDVASGVLNYGVRPLAGQGGGTMDRGHFERAIQEALNVFEPRLMSGVQVKLLPAGSSDTTLVFIIEADLWAEPVPLRLRLRTEVDRDRNTVRIAEQLTEAE</sequence>
<dbReference type="InterPro" id="IPR007048">
    <property type="entry name" value="IraD/Gp25-like"/>
</dbReference>
<dbReference type="InterPro" id="IPR017737">
    <property type="entry name" value="TssE1-like"/>
</dbReference>